<keyword evidence="6" id="KW-1185">Reference proteome</keyword>
<dbReference type="InterPro" id="IPR036208">
    <property type="entry name" value="VHL_sf"/>
</dbReference>
<dbReference type="InterPro" id="IPR037140">
    <property type="entry name" value="VHL_beta_dom_sf"/>
</dbReference>
<dbReference type="GO" id="GO:0016567">
    <property type="term" value="P:protein ubiquitination"/>
    <property type="evidence" value="ECO:0007669"/>
    <property type="project" value="TreeGrafter"/>
</dbReference>
<dbReference type="GO" id="GO:0004518">
    <property type="term" value="F:nuclease activity"/>
    <property type="evidence" value="ECO:0007669"/>
    <property type="project" value="InterPro"/>
</dbReference>
<dbReference type="Proteomes" id="UP001205105">
    <property type="component" value="Unassembled WGS sequence"/>
</dbReference>
<protein>
    <recommendedName>
        <fullName evidence="4">BFN domain-containing protein</fullName>
    </recommendedName>
</protein>
<evidence type="ECO:0000256" key="1">
    <source>
        <dbReference type="ARBA" id="ARBA00009095"/>
    </source>
</evidence>
<evidence type="ECO:0000313" key="5">
    <source>
        <dbReference type="EMBL" id="KAI7844326.1"/>
    </source>
</evidence>
<dbReference type="PANTHER" id="PTHR15160:SF1">
    <property type="entry name" value="VON HIPPEL-LINDAU DISEASE TUMOR SUPPRESSOR"/>
    <property type="match status" value="1"/>
</dbReference>
<dbReference type="AlphaFoldDB" id="A0AAD5H577"/>
<feature type="domain" description="BFN" evidence="4">
    <location>
        <begin position="99"/>
        <end position="228"/>
    </location>
</feature>
<dbReference type="PROSITE" id="PS51658">
    <property type="entry name" value="BFN"/>
    <property type="match status" value="1"/>
</dbReference>
<comment type="function">
    <text evidence="2">Bifunctional nuclease with both RNase and DNase activities. Involved in basal defense response. Participates in abscisic acid-derived callose deposition following infection by a necrotrophic pathogen.</text>
</comment>
<dbReference type="Gene3D" id="3.10.690.10">
    <property type="entry name" value="Bifunctional nuclease domain"/>
    <property type="match status" value="1"/>
</dbReference>
<dbReference type="SUPFAM" id="SSF103256">
    <property type="entry name" value="Hypothetical protein TM0160"/>
    <property type="match status" value="1"/>
</dbReference>
<dbReference type="GO" id="GO:0005634">
    <property type="term" value="C:nucleus"/>
    <property type="evidence" value="ECO:0007669"/>
    <property type="project" value="TreeGrafter"/>
</dbReference>
<sequence>MLALQINYTGDAEFFANIPPASWWAVDSFESHPWRVVDARTGAVLQEFVSAPGESLVRINAASAGGSRLQPGGQEVQPTQASDPPFEGWDGVGGGVDEYVPGSIAEIGLDHLGGVVLLDAEGFALPIPVPVGMSDAAQLFHTAGPEFRRPSTLALWVHSLQAAGASVDRVLITRLVGTTVYARVVLRLAGGQQSSLDARPADAISLAIQSASPIYISRRLAASQQPGSPELEVDWQEQAPPRPRRQGSPLLAPPLLQDPSLSNRA</sequence>
<feature type="region of interest" description="Disordered" evidence="3">
    <location>
        <begin position="222"/>
        <end position="265"/>
    </location>
</feature>
<dbReference type="GO" id="GO:0030891">
    <property type="term" value="C:VCB complex"/>
    <property type="evidence" value="ECO:0007669"/>
    <property type="project" value="TreeGrafter"/>
</dbReference>
<dbReference type="PANTHER" id="PTHR15160">
    <property type="entry name" value="VON HIPPEL-LINDAU PROTEIN"/>
    <property type="match status" value="1"/>
</dbReference>
<reference evidence="5" key="1">
    <citation type="submission" date="2020-11" db="EMBL/GenBank/DDBJ databases">
        <title>Chlorella ohadii genome sequencing and assembly.</title>
        <authorList>
            <person name="Murik O."/>
            <person name="Treves H."/>
            <person name="Kedem I."/>
            <person name="Shotland Y."/>
            <person name="Kaplan A."/>
        </authorList>
    </citation>
    <scope>NUCLEOTIDE SEQUENCE</scope>
    <source>
        <strain evidence="5">1</strain>
    </source>
</reference>
<evidence type="ECO:0000259" key="4">
    <source>
        <dbReference type="PROSITE" id="PS51658"/>
    </source>
</evidence>
<organism evidence="5 6">
    <name type="scientific">Chlorella ohadii</name>
    <dbReference type="NCBI Taxonomy" id="2649997"/>
    <lineage>
        <taxon>Eukaryota</taxon>
        <taxon>Viridiplantae</taxon>
        <taxon>Chlorophyta</taxon>
        <taxon>core chlorophytes</taxon>
        <taxon>Trebouxiophyceae</taxon>
        <taxon>Chlorellales</taxon>
        <taxon>Chlorellaceae</taxon>
        <taxon>Chlorella clade</taxon>
        <taxon>Chlorella</taxon>
    </lineage>
</organism>
<gene>
    <name evidence="5" type="ORF">COHA_002124</name>
</gene>
<accession>A0AAD5H577</accession>
<dbReference type="Gene3D" id="2.60.40.780">
    <property type="entry name" value="von Hippel-Lindau disease tumour suppressor, beta domain"/>
    <property type="match status" value="1"/>
</dbReference>
<dbReference type="Pfam" id="PF02577">
    <property type="entry name" value="BFN_dom"/>
    <property type="match status" value="1"/>
</dbReference>
<dbReference type="InterPro" id="IPR003729">
    <property type="entry name" value="Bi_nuclease_dom"/>
</dbReference>
<comment type="caution">
    <text evidence="5">The sequence shown here is derived from an EMBL/GenBank/DDBJ whole genome shotgun (WGS) entry which is preliminary data.</text>
</comment>
<name>A0AAD5H577_9CHLO</name>
<comment type="similarity">
    <text evidence="1">Belongs to the bifunctional nuclease family.</text>
</comment>
<dbReference type="SUPFAM" id="SSF49468">
    <property type="entry name" value="VHL"/>
    <property type="match status" value="1"/>
</dbReference>
<evidence type="ECO:0000256" key="3">
    <source>
        <dbReference type="SAM" id="MobiDB-lite"/>
    </source>
</evidence>
<proteinExistence type="inferred from homology"/>
<evidence type="ECO:0000256" key="2">
    <source>
        <dbReference type="ARBA" id="ARBA00025428"/>
    </source>
</evidence>
<dbReference type="InterPro" id="IPR036104">
    <property type="entry name" value="BFN_sf"/>
</dbReference>
<dbReference type="EMBL" id="JADXDR010000032">
    <property type="protein sequence ID" value="KAI7844326.1"/>
    <property type="molecule type" value="Genomic_DNA"/>
</dbReference>
<feature type="region of interest" description="Disordered" evidence="3">
    <location>
        <begin position="66"/>
        <end position="88"/>
    </location>
</feature>
<evidence type="ECO:0000313" key="6">
    <source>
        <dbReference type="Proteomes" id="UP001205105"/>
    </source>
</evidence>